<dbReference type="Gene3D" id="3.30.300.20">
    <property type="match status" value="1"/>
</dbReference>
<evidence type="ECO:0000256" key="2">
    <source>
        <dbReference type="ARBA" id="ARBA00022884"/>
    </source>
</evidence>
<keyword evidence="1" id="KW-0963">Cytoplasm</keyword>
<name>A0A381UVI5_9ZZZZ</name>
<dbReference type="InterPro" id="IPR020627">
    <property type="entry name" value="KhpA"/>
</dbReference>
<dbReference type="HAMAP" id="MF_00088">
    <property type="entry name" value="KhpA"/>
    <property type="match status" value="1"/>
</dbReference>
<dbReference type="InterPro" id="IPR009019">
    <property type="entry name" value="KH_sf_prok-type"/>
</dbReference>
<dbReference type="InterPro" id="IPR015946">
    <property type="entry name" value="KH_dom-like_a/b"/>
</dbReference>
<dbReference type="SUPFAM" id="SSF54814">
    <property type="entry name" value="Prokaryotic type KH domain (KH-domain type II)"/>
    <property type="match status" value="1"/>
</dbReference>
<dbReference type="EMBL" id="UINC01007231">
    <property type="protein sequence ID" value="SVA32162.1"/>
    <property type="molecule type" value="Genomic_DNA"/>
</dbReference>
<feature type="compositionally biased region" description="Acidic residues" evidence="3">
    <location>
        <begin position="1"/>
        <end position="20"/>
    </location>
</feature>
<dbReference type="AlphaFoldDB" id="A0A381UVI5"/>
<reference evidence="4" key="1">
    <citation type="submission" date="2018-05" db="EMBL/GenBank/DDBJ databases">
        <authorList>
            <person name="Lanie J.A."/>
            <person name="Ng W.-L."/>
            <person name="Kazmierczak K.M."/>
            <person name="Andrzejewski T.M."/>
            <person name="Davidsen T.M."/>
            <person name="Wayne K.J."/>
            <person name="Tettelin H."/>
            <person name="Glass J.I."/>
            <person name="Rusch D."/>
            <person name="Podicherti R."/>
            <person name="Tsui H.-C.T."/>
            <person name="Winkler M.E."/>
        </authorList>
    </citation>
    <scope>NUCLEOTIDE SEQUENCE</scope>
</reference>
<keyword evidence="2" id="KW-0694">RNA-binding</keyword>
<gene>
    <name evidence="4" type="ORF">METZ01_LOCUS85016</name>
</gene>
<dbReference type="PANTHER" id="PTHR34654:SF1">
    <property type="entry name" value="RNA-BINDING PROTEIN KHPA"/>
    <property type="match status" value="1"/>
</dbReference>
<accession>A0A381UVI5</accession>
<dbReference type="GO" id="GO:0003723">
    <property type="term" value="F:RNA binding"/>
    <property type="evidence" value="ECO:0007669"/>
    <property type="project" value="UniProtKB-KW"/>
</dbReference>
<dbReference type="PANTHER" id="PTHR34654">
    <property type="entry name" value="UPF0109 PROTEIN SCO5592"/>
    <property type="match status" value="1"/>
</dbReference>
<sequence length="103" mass="11510">MAETPDEVEFDEEEAQEPTYEDASPVDAMREMIEYIARALTSHPDNVSVTDEGDGDHIFLRLSVDDEDKGKVIGRNGRVAQSMRSLLRVAAVKSDTRVNLEID</sequence>
<evidence type="ECO:0000313" key="4">
    <source>
        <dbReference type="EMBL" id="SVA32162.1"/>
    </source>
</evidence>
<organism evidence="4">
    <name type="scientific">marine metagenome</name>
    <dbReference type="NCBI Taxonomy" id="408172"/>
    <lineage>
        <taxon>unclassified sequences</taxon>
        <taxon>metagenomes</taxon>
        <taxon>ecological metagenomes</taxon>
    </lineage>
</organism>
<evidence type="ECO:0000256" key="1">
    <source>
        <dbReference type="ARBA" id="ARBA00022490"/>
    </source>
</evidence>
<proteinExistence type="inferred from homology"/>
<dbReference type="Pfam" id="PF13083">
    <property type="entry name" value="KH_KhpA-B"/>
    <property type="match status" value="1"/>
</dbReference>
<protein>
    <submittedName>
        <fullName evidence="4">Uncharacterized protein</fullName>
    </submittedName>
</protein>
<feature type="region of interest" description="Disordered" evidence="3">
    <location>
        <begin position="1"/>
        <end position="25"/>
    </location>
</feature>
<dbReference type="CDD" id="cd22533">
    <property type="entry name" value="KH-II_YlqC-like"/>
    <property type="match status" value="1"/>
</dbReference>
<evidence type="ECO:0000256" key="3">
    <source>
        <dbReference type="SAM" id="MobiDB-lite"/>
    </source>
</evidence>